<keyword evidence="2" id="KW-1185">Reference proteome</keyword>
<dbReference type="EMBL" id="JAFNEN010000747">
    <property type="protein sequence ID" value="KAG8177832.1"/>
    <property type="molecule type" value="Genomic_DNA"/>
</dbReference>
<reference evidence="1 2" key="1">
    <citation type="journal article" date="2022" name="Nat. Ecol. Evol.">
        <title>A masculinizing supergene underlies an exaggerated male reproductive morph in a spider.</title>
        <authorList>
            <person name="Hendrickx F."/>
            <person name="De Corte Z."/>
            <person name="Sonet G."/>
            <person name="Van Belleghem S.M."/>
            <person name="Kostlbacher S."/>
            <person name="Vangestel C."/>
        </authorList>
    </citation>
    <scope>NUCLEOTIDE SEQUENCE [LARGE SCALE GENOMIC DNA]</scope>
    <source>
        <strain evidence="1">W744_W776</strain>
    </source>
</reference>
<dbReference type="AlphaFoldDB" id="A0AAV6U099"/>
<protein>
    <submittedName>
        <fullName evidence="1">Uncharacterized protein</fullName>
    </submittedName>
</protein>
<gene>
    <name evidence="1" type="ORF">JTE90_002666</name>
</gene>
<comment type="caution">
    <text evidence="1">The sequence shown here is derived from an EMBL/GenBank/DDBJ whole genome shotgun (WGS) entry which is preliminary data.</text>
</comment>
<evidence type="ECO:0000313" key="1">
    <source>
        <dbReference type="EMBL" id="KAG8177832.1"/>
    </source>
</evidence>
<proteinExistence type="predicted"/>
<name>A0AAV6U099_9ARAC</name>
<evidence type="ECO:0000313" key="2">
    <source>
        <dbReference type="Proteomes" id="UP000827092"/>
    </source>
</evidence>
<accession>A0AAV6U099</accession>
<dbReference type="Proteomes" id="UP000827092">
    <property type="component" value="Unassembled WGS sequence"/>
</dbReference>
<organism evidence="1 2">
    <name type="scientific">Oedothorax gibbosus</name>
    <dbReference type="NCBI Taxonomy" id="931172"/>
    <lineage>
        <taxon>Eukaryota</taxon>
        <taxon>Metazoa</taxon>
        <taxon>Ecdysozoa</taxon>
        <taxon>Arthropoda</taxon>
        <taxon>Chelicerata</taxon>
        <taxon>Arachnida</taxon>
        <taxon>Araneae</taxon>
        <taxon>Araneomorphae</taxon>
        <taxon>Entelegynae</taxon>
        <taxon>Araneoidea</taxon>
        <taxon>Linyphiidae</taxon>
        <taxon>Erigoninae</taxon>
        <taxon>Oedothorax</taxon>
    </lineage>
</organism>
<sequence>MPNVRYTVTPQKEDAFHKRIISCAAEDTQRTLGATLVSLIALQKTPSQIQDPVLDNPSPNNGESIASAVSVTSSLEWDTLSHV</sequence>